<dbReference type="AlphaFoldDB" id="A0A9D1V6K9"/>
<name>A0A9D1V6K9_9FIRM</name>
<evidence type="ECO:0000256" key="3">
    <source>
        <dbReference type="ARBA" id="ARBA00023004"/>
    </source>
</evidence>
<dbReference type="GO" id="GO:0046872">
    <property type="term" value="F:metal ion binding"/>
    <property type="evidence" value="ECO:0007669"/>
    <property type="project" value="UniProtKB-KW"/>
</dbReference>
<dbReference type="PROSITE" id="PS51918">
    <property type="entry name" value="RADICAL_SAM"/>
    <property type="match status" value="1"/>
</dbReference>
<dbReference type="Gene3D" id="3.20.20.70">
    <property type="entry name" value="Aldolase class I"/>
    <property type="match status" value="1"/>
</dbReference>
<dbReference type="GO" id="GO:0051536">
    <property type="term" value="F:iron-sulfur cluster binding"/>
    <property type="evidence" value="ECO:0007669"/>
    <property type="project" value="UniProtKB-KW"/>
</dbReference>
<dbReference type="InterPro" id="IPR058240">
    <property type="entry name" value="rSAM_sf"/>
</dbReference>
<dbReference type="InterPro" id="IPR050377">
    <property type="entry name" value="Radical_SAM_PqqE_MftC-like"/>
</dbReference>
<evidence type="ECO:0000259" key="5">
    <source>
        <dbReference type="PROSITE" id="PS51918"/>
    </source>
</evidence>
<evidence type="ECO:0000313" key="7">
    <source>
        <dbReference type="Proteomes" id="UP000824204"/>
    </source>
</evidence>
<dbReference type="SFLD" id="SFLDG01067">
    <property type="entry name" value="SPASM/twitch_domain_containing"/>
    <property type="match status" value="1"/>
</dbReference>
<dbReference type="InterPro" id="IPR007197">
    <property type="entry name" value="rSAM"/>
</dbReference>
<accession>A0A9D1V6K9</accession>
<comment type="caution">
    <text evidence="6">The sequence shown here is derived from an EMBL/GenBank/DDBJ whole genome shotgun (WGS) entry which is preliminary data.</text>
</comment>
<dbReference type="InterPro" id="IPR013785">
    <property type="entry name" value="Aldolase_TIM"/>
</dbReference>
<gene>
    <name evidence="6" type="ORF">H9741_00615</name>
</gene>
<dbReference type="PANTHER" id="PTHR11228:SF7">
    <property type="entry name" value="PQQA PEPTIDE CYCLASE"/>
    <property type="match status" value="1"/>
</dbReference>
<keyword evidence="1" id="KW-0949">S-adenosyl-L-methionine</keyword>
<evidence type="ECO:0000313" key="6">
    <source>
        <dbReference type="EMBL" id="HIX06958.1"/>
    </source>
</evidence>
<dbReference type="SFLD" id="SFLDS00029">
    <property type="entry name" value="Radical_SAM"/>
    <property type="match status" value="1"/>
</dbReference>
<keyword evidence="3" id="KW-0408">Iron</keyword>
<dbReference type="CDD" id="cd01335">
    <property type="entry name" value="Radical_SAM"/>
    <property type="match status" value="1"/>
</dbReference>
<organism evidence="6 7">
    <name type="scientific">Candidatus Borkfalkia faecipullorum</name>
    <dbReference type="NCBI Taxonomy" id="2838510"/>
    <lineage>
        <taxon>Bacteria</taxon>
        <taxon>Bacillati</taxon>
        <taxon>Bacillota</taxon>
        <taxon>Clostridia</taxon>
        <taxon>Christensenellales</taxon>
        <taxon>Christensenellaceae</taxon>
        <taxon>Candidatus Borkfalkia</taxon>
    </lineage>
</organism>
<sequence length="443" mass="51250">MNKTKMVILAHDAIIKHIGEQYFLVRASFDYSKKRLLQLTELGVAIVRFIKEARAVQKVAETFSSYANEETIEAYLSYLDENNYVIRWGGDSDSYVNLSSLQKEIWMEEHVPYGATIELTSRCNFRCVHCYLDHFHQTEDLTFDQIKFILDALAKAGMMTIFLSGGEPLLRKDFREIYLYAKKLGFLLMIFTNGYLLDDDLLDLFLQYPPLEIDISLYGSDDAAYERVTGVKGAFTRIRNNIIKYKKHGVFVSAKTPVLTIMKDDLGRMRDVAAELDIPWRITFDITPTIDNVSKEEYRLPAKQAMELYREFGDTYYADKEILSERLGKGGQIGRRRYACGMGKSSCFIDYRGYVSPCIETRHRGVSIFENDFDTVWKKIRDISYEQLSEEENYKCLSCDIACICKSCPAVRERYYGSPAIIKKQDCAFAEALKEIILREEKR</sequence>
<dbReference type="SUPFAM" id="SSF102114">
    <property type="entry name" value="Radical SAM enzymes"/>
    <property type="match status" value="1"/>
</dbReference>
<protein>
    <submittedName>
        <fullName evidence="6">Radical SAM protein</fullName>
    </submittedName>
</protein>
<keyword evidence="4" id="KW-0411">Iron-sulfur</keyword>
<dbReference type="PANTHER" id="PTHR11228">
    <property type="entry name" value="RADICAL SAM DOMAIN PROTEIN"/>
    <property type="match status" value="1"/>
</dbReference>
<proteinExistence type="predicted"/>
<keyword evidence="2" id="KW-0479">Metal-binding</keyword>
<evidence type="ECO:0000256" key="4">
    <source>
        <dbReference type="ARBA" id="ARBA00023014"/>
    </source>
</evidence>
<evidence type="ECO:0000256" key="2">
    <source>
        <dbReference type="ARBA" id="ARBA00022723"/>
    </source>
</evidence>
<evidence type="ECO:0000256" key="1">
    <source>
        <dbReference type="ARBA" id="ARBA00022691"/>
    </source>
</evidence>
<feature type="domain" description="Radical SAM core" evidence="5">
    <location>
        <begin position="109"/>
        <end position="315"/>
    </location>
</feature>
<reference evidence="6" key="1">
    <citation type="journal article" date="2021" name="PeerJ">
        <title>Extensive microbial diversity within the chicken gut microbiome revealed by metagenomics and culture.</title>
        <authorList>
            <person name="Gilroy R."/>
            <person name="Ravi A."/>
            <person name="Getino M."/>
            <person name="Pursley I."/>
            <person name="Horton D.L."/>
            <person name="Alikhan N.F."/>
            <person name="Baker D."/>
            <person name="Gharbi K."/>
            <person name="Hall N."/>
            <person name="Watson M."/>
            <person name="Adriaenssens E.M."/>
            <person name="Foster-Nyarko E."/>
            <person name="Jarju S."/>
            <person name="Secka A."/>
            <person name="Antonio M."/>
            <person name="Oren A."/>
            <person name="Chaudhuri R.R."/>
            <person name="La Ragione R."/>
            <person name="Hildebrand F."/>
            <person name="Pallen M.J."/>
        </authorList>
    </citation>
    <scope>NUCLEOTIDE SEQUENCE</scope>
    <source>
        <strain evidence="6">811</strain>
    </source>
</reference>
<reference evidence="6" key="2">
    <citation type="submission" date="2021-04" db="EMBL/GenBank/DDBJ databases">
        <authorList>
            <person name="Gilroy R."/>
        </authorList>
    </citation>
    <scope>NUCLEOTIDE SEQUENCE</scope>
    <source>
        <strain evidence="6">811</strain>
    </source>
</reference>
<dbReference type="GO" id="GO:0003824">
    <property type="term" value="F:catalytic activity"/>
    <property type="evidence" value="ECO:0007669"/>
    <property type="project" value="InterPro"/>
</dbReference>
<dbReference type="SFLD" id="SFLDG01386">
    <property type="entry name" value="main_SPASM_domain-containing"/>
    <property type="match status" value="1"/>
</dbReference>
<dbReference type="EMBL" id="DXFX01000009">
    <property type="protein sequence ID" value="HIX06958.1"/>
    <property type="molecule type" value="Genomic_DNA"/>
</dbReference>
<dbReference type="Pfam" id="PF04055">
    <property type="entry name" value="Radical_SAM"/>
    <property type="match status" value="1"/>
</dbReference>
<dbReference type="Proteomes" id="UP000824204">
    <property type="component" value="Unassembled WGS sequence"/>
</dbReference>